<organism evidence="1 2">
    <name type="scientific">Mycena metata</name>
    <dbReference type="NCBI Taxonomy" id="1033252"/>
    <lineage>
        <taxon>Eukaryota</taxon>
        <taxon>Fungi</taxon>
        <taxon>Dikarya</taxon>
        <taxon>Basidiomycota</taxon>
        <taxon>Agaricomycotina</taxon>
        <taxon>Agaricomycetes</taxon>
        <taxon>Agaricomycetidae</taxon>
        <taxon>Agaricales</taxon>
        <taxon>Marasmiineae</taxon>
        <taxon>Mycenaceae</taxon>
        <taxon>Mycena</taxon>
    </lineage>
</organism>
<accession>A0AAD7N3J4</accession>
<reference evidence="1" key="1">
    <citation type="submission" date="2023-03" db="EMBL/GenBank/DDBJ databases">
        <title>Massive genome expansion in bonnet fungi (Mycena s.s.) driven by repeated elements and novel gene families across ecological guilds.</title>
        <authorList>
            <consortium name="Lawrence Berkeley National Laboratory"/>
            <person name="Harder C.B."/>
            <person name="Miyauchi S."/>
            <person name="Viragh M."/>
            <person name="Kuo A."/>
            <person name="Thoen E."/>
            <person name="Andreopoulos B."/>
            <person name="Lu D."/>
            <person name="Skrede I."/>
            <person name="Drula E."/>
            <person name="Henrissat B."/>
            <person name="Morin E."/>
            <person name="Kohler A."/>
            <person name="Barry K."/>
            <person name="LaButti K."/>
            <person name="Morin E."/>
            <person name="Salamov A."/>
            <person name="Lipzen A."/>
            <person name="Mereny Z."/>
            <person name="Hegedus B."/>
            <person name="Baldrian P."/>
            <person name="Stursova M."/>
            <person name="Weitz H."/>
            <person name="Taylor A."/>
            <person name="Grigoriev I.V."/>
            <person name="Nagy L.G."/>
            <person name="Martin F."/>
            <person name="Kauserud H."/>
        </authorList>
    </citation>
    <scope>NUCLEOTIDE SEQUENCE</scope>
    <source>
        <strain evidence="1">CBHHK182m</strain>
    </source>
</reference>
<dbReference type="InterPro" id="IPR011333">
    <property type="entry name" value="SKP1/BTB/POZ_sf"/>
</dbReference>
<protein>
    <recommendedName>
        <fullName evidence="3">BTB domain-containing protein</fullName>
    </recommendedName>
</protein>
<sequence length="430" mass="47266">MEKNSEVWTPTGINSTFNLSLQPSGTGSGHRPTALGAGIQYTAICGLGWRFALRVDQQSTPTMVVDDAGNTIESFQLQLFFDPYLIRSASYGAVTLTTQVEHLISPSQAVEVPITYNLPSNASDTHLGTYVYASSAAAPSISITLTFASALGLTLPHPLEKRMEEALEETLTGKELMDVKFYAFSRRGSESVTHPLALFANSHLLRGFSEDLDALFTEHGFSESAIVDLDLHEPEDRTFNDYGYDSDSDLESEADEPAPLVKVSFSDVETGDKEQSSTRSSGRKGRVIVLKDTAFQTWKALIYYLYTRRVNFRPLKSEGPLETDITVRGPTCSPKSMYRLADKLGLEDLQALALAAISSRLSETNILYEVFSSFTSVYPVIRDLEVGVLTSNFSDKASEGLLEMTQKICDGEKPYCAETLTMIIRKMGGK</sequence>
<evidence type="ECO:0000313" key="1">
    <source>
        <dbReference type="EMBL" id="KAJ7744158.1"/>
    </source>
</evidence>
<gene>
    <name evidence="1" type="ORF">B0H16DRAFT_995090</name>
</gene>
<dbReference type="AlphaFoldDB" id="A0AAD7N3J4"/>
<keyword evidence="2" id="KW-1185">Reference proteome</keyword>
<dbReference type="EMBL" id="JARKIB010000088">
    <property type="protein sequence ID" value="KAJ7744158.1"/>
    <property type="molecule type" value="Genomic_DNA"/>
</dbReference>
<proteinExistence type="predicted"/>
<evidence type="ECO:0000313" key="2">
    <source>
        <dbReference type="Proteomes" id="UP001215598"/>
    </source>
</evidence>
<evidence type="ECO:0008006" key="3">
    <source>
        <dbReference type="Google" id="ProtNLM"/>
    </source>
</evidence>
<comment type="caution">
    <text evidence="1">The sequence shown here is derived from an EMBL/GenBank/DDBJ whole genome shotgun (WGS) entry which is preliminary data.</text>
</comment>
<name>A0AAD7N3J4_9AGAR</name>
<dbReference type="Gene3D" id="3.30.710.10">
    <property type="entry name" value="Potassium Channel Kv1.1, Chain A"/>
    <property type="match status" value="1"/>
</dbReference>
<dbReference type="Proteomes" id="UP001215598">
    <property type="component" value="Unassembled WGS sequence"/>
</dbReference>